<keyword evidence="4" id="KW-0233">DNA recombination</keyword>
<dbReference type="PANTHER" id="PTHR30629:SF2">
    <property type="entry name" value="PROPHAGE INTEGRASE INTS-RELATED"/>
    <property type="match status" value="1"/>
</dbReference>
<dbReference type="RefSeq" id="WP_188785016.1">
    <property type="nucleotide sequence ID" value="NZ_BMNI01000012.1"/>
</dbReference>
<dbReference type="InterPro" id="IPR011010">
    <property type="entry name" value="DNA_brk_join_enz"/>
</dbReference>
<evidence type="ECO:0008006" key="10">
    <source>
        <dbReference type="Google" id="ProtNLM"/>
    </source>
</evidence>
<accession>A0ABQ2NEC2</accession>
<evidence type="ECO:0000256" key="5">
    <source>
        <dbReference type="PROSITE-ProRule" id="PRU01248"/>
    </source>
</evidence>
<dbReference type="Pfam" id="PF14659">
    <property type="entry name" value="Phage_int_SAM_3"/>
    <property type="match status" value="1"/>
</dbReference>
<evidence type="ECO:0000313" key="8">
    <source>
        <dbReference type="EMBL" id="GGO93327.1"/>
    </source>
</evidence>
<dbReference type="PANTHER" id="PTHR30629">
    <property type="entry name" value="PROPHAGE INTEGRASE"/>
    <property type="match status" value="1"/>
</dbReference>
<dbReference type="PROSITE" id="PS51898">
    <property type="entry name" value="TYR_RECOMBINASE"/>
    <property type="match status" value="1"/>
</dbReference>
<feature type="domain" description="Tyr recombinase" evidence="6">
    <location>
        <begin position="180"/>
        <end position="378"/>
    </location>
</feature>
<dbReference type="InterPro" id="IPR002104">
    <property type="entry name" value="Integrase_catalytic"/>
</dbReference>
<protein>
    <recommendedName>
        <fullName evidence="10">Site-specific integrase</fullName>
    </recommendedName>
</protein>
<keyword evidence="9" id="KW-1185">Reference proteome</keyword>
<evidence type="ECO:0000256" key="2">
    <source>
        <dbReference type="ARBA" id="ARBA00022908"/>
    </source>
</evidence>
<dbReference type="CDD" id="cd01189">
    <property type="entry name" value="INT_ICEBs1_C_like"/>
    <property type="match status" value="1"/>
</dbReference>
<comment type="caution">
    <text evidence="8">The sequence shown here is derived from an EMBL/GenBank/DDBJ whole genome shotgun (WGS) entry which is preliminary data.</text>
</comment>
<dbReference type="EMBL" id="BMNI01000012">
    <property type="protein sequence ID" value="GGO93327.1"/>
    <property type="molecule type" value="Genomic_DNA"/>
</dbReference>
<dbReference type="Gene3D" id="1.10.443.10">
    <property type="entry name" value="Intergrase catalytic core"/>
    <property type="match status" value="1"/>
</dbReference>
<dbReference type="InterPro" id="IPR044068">
    <property type="entry name" value="CB"/>
</dbReference>
<evidence type="ECO:0000313" key="9">
    <source>
        <dbReference type="Proteomes" id="UP000655410"/>
    </source>
</evidence>
<dbReference type="Pfam" id="PF00589">
    <property type="entry name" value="Phage_integrase"/>
    <property type="match status" value="1"/>
</dbReference>
<name>A0ABQ2NEC2_9ACTN</name>
<dbReference type="Proteomes" id="UP000655410">
    <property type="component" value="Unassembled WGS sequence"/>
</dbReference>
<dbReference type="InterPro" id="IPR010998">
    <property type="entry name" value="Integrase_recombinase_N"/>
</dbReference>
<feature type="domain" description="Core-binding (CB)" evidence="7">
    <location>
        <begin position="72"/>
        <end position="158"/>
    </location>
</feature>
<dbReference type="InterPro" id="IPR013762">
    <property type="entry name" value="Integrase-like_cat_sf"/>
</dbReference>
<evidence type="ECO:0000259" key="7">
    <source>
        <dbReference type="PROSITE" id="PS51900"/>
    </source>
</evidence>
<keyword evidence="3 5" id="KW-0238">DNA-binding</keyword>
<sequence length="391" mass="43192">MTRRRMQPGEKGEIYYEPVPTGWKAAQYFRDHSGRRRRGTGIGSTKTIARRNLRANIEASMAVGGGGYLPTTKFEVAVRDWLATIQAAAEKGSRSPTTYDTYERSVRVHVLPALGQVRLSDLTTGTFDRFLADLHQRTGFATAKTARTVLNGTCGLLMRRDVLRTNPMRDVGRIEKGESSAPRALTLDEVHALLDVFDASDYAGRKDLPDLVRFLMATGVRIGEALAIRWADVDLQAGIVIVEATVVRVRGRGLVRKSTKSDASDRTLRLPEWAVELLQRRFTGQDLLAPVFPDSRGGWRDRSNVGRDIRVVLRDSAYGWVRSHTARRTVATILDLQGMSARAIADQLGHARPSMTQDVYMGRRVVSGAASHLEGLAPVVQMPPKSAEDTA</sequence>
<keyword evidence="2" id="KW-0229">DNA integration</keyword>
<dbReference type="InterPro" id="IPR050808">
    <property type="entry name" value="Phage_Integrase"/>
</dbReference>
<reference evidence="9" key="1">
    <citation type="journal article" date="2019" name="Int. J. Syst. Evol. Microbiol.">
        <title>The Global Catalogue of Microorganisms (GCM) 10K type strain sequencing project: providing services to taxonomists for standard genome sequencing and annotation.</title>
        <authorList>
            <consortium name="The Broad Institute Genomics Platform"/>
            <consortium name="The Broad Institute Genome Sequencing Center for Infectious Disease"/>
            <person name="Wu L."/>
            <person name="Ma J."/>
        </authorList>
    </citation>
    <scope>NUCLEOTIDE SEQUENCE [LARGE SCALE GENOMIC DNA]</scope>
    <source>
        <strain evidence="9">CGMCC 4.7371</strain>
    </source>
</reference>
<dbReference type="SUPFAM" id="SSF56349">
    <property type="entry name" value="DNA breaking-rejoining enzymes"/>
    <property type="match status" value="1"/>
</dbReference>
<comment type="similarity">
    <text evidence="1">Belongs to the 'phage' integrase family.</text>
</comment>
<evidence type="ECO:0000256" key="4">
    <source>
        <dbReference type="ARBA" id="ARBA00023172"/>
    </source>
</evidence>
<organism evidence="8 9">
    <name type="scientific">Nocardioides phosphati</name>
    <dbReference type="NCBI Taxonomy" id="1867775"/>
    <lineage>
        <taxon>Bacteria</taxon>
        <taxon>Bacillati</taxon>
        <taxon>Actinomycetota</taxon>
        <taxon>Actinomycetes</taxon>
        <taxon>Propionibacteriales</taxon>
        <taxon>Nocardioidaceae</taxon>
        <taxon>Nocardioides</taxon>
    </lineage>
</organism>
<evidence type="ECO:0000256" key="1">
    <source>
        <dbReference type="ARBA" id="ARBA00008857"/>
    </source>
</evidence>
<proteinExistence type="inferred from homology"/>
<evidence type="ECO:0000259" key="6">
    <source>
        <dbReference type="PROSITE" id="PS51898"/>
    </source>
</evidence>
<gene>
    <name evidence="8" type="ORF">GCM10011584_31760</name>
</gene>
<evidence type="ECO:0000256" key="3">
    <source>
        <dbReference type="ARBA" id="ARBA00023125"/>
    </source>
</evidence>
<dbReference type="Gene3D" id="1.10.150.130">
    <property type="match status" value="1"/>
</dbReference>
<dbReference type="PROSITE" id="PS51900">
    <property type="entry name" value="CB"/>
    <property type="match status" value="1"/>
</dbReference>
<dbReference type="InterPro" id="IPR004107">
    <property type="entry name" value="Integrase_SAM-like_N"/>
</dbReference>